<evidence type="ECO:0000313" key="8">
    <source>
        <dbReference type="Proteomes" id="UP000029080"/>
    </source>
</evidence>
<evidence type="ECO:0000256" key="1">
    <source>
        <dbReference type="ARBA" id="ARBA00001946"/>
    </source>
</evidence>
<dbReference type="Proteomes" id="UP000029080">
    <property type="component" value="Unassembled WGS sequence"/>
</dbReference>
<dbReference type="PANTHER" id="PTHR12001:SF85">
    <property type="entry name" value="SHORT CHAIN ISOPRENYL DIPHOSPHATE SYNTHASE"/>
    <property type="match status" value="1"/>
</dbReference>
<gene>
    <name evidence="7" type="ORF">BITS_0751</name>
</gene>
<comment type="similarity">
    <text evidence="2 6">Belongs to the FPP/GGPP synthase family.</text>
</comment>
<dbReference type="CDD" id="cd00685">
    <property type="entry name" value="Trans_IPPS_HT"/>
    <property type="match status" value="1"/>
</dbReference>
<evidence type="ECO:0000256" key="2">
    <source>
        <dbReference type="ARBA" id="ARBA00006706"/>
    </source>
</evidence>
<evidence type="ECO:0000256" key="5">
    <source>
        <dbReference type="ARBA" id="ARBA00022842"/>
    </source>
</evidence>
<dbReference type="Pfam" id="PF00348">
    <property type="entry name" value="polyprenyl_synt"/>
    <property type="match status" value="1"/>
</dbReference>
<keyword evidence="8" id="KW-1185">Reference proteome</keyword>
<evidence type="ECO:0000313" key="7">
    <source>
        <dbReference type="EMBL" id="KFJ07499.1"/>
    </source>
</evidence>
<dbReference type="GO" id="GO:0046872">
    <property type="term" value="F:metal ion binding"/>
    <property type="evidence" value="ECO:0007669"/>
    <property type="project" value="UniProtKB-KW"/>
</dbReference>
<evidence type="ECO:0000256" key="3">
    <source>
        <dbReference type="ARBA" id="ARBA00022679"/>
    </source>
</evidence>
<keyword evidence="5" id="KW-0460">Magnesium</keyword>
<dbReference type="EMBL" id="JGZU01000004">
    <property type="protein sequence ID" value="KFJ07499.1"/>
    <property type="molecule type" value="Genomic_DNA"/>
</dbReference>
<dbReference type="AlphaFoldDB" id="A0A087EI98"/>
<dbReference type="GO" id="GO:0008299">
    <property type="term" value="P:isoprenoid biosynthetic process"/>
    <property type="evidence" value="ECO:0007669"/>
    <property type="project" value="InterPro"/>
</dbReference>
<dbReference type="InterPro" id="IPR033749">
    <property type="entry name" value="Polyprenyl_synt_CS"/>
</dbReference>
<keyword evidence="4" id="KW-0479">Metal-binding</keyword>
<dbReference type="GO" id="GO:0004311">
    <property type="term" value="F:geranylgeranyl diphosphate synthase activity"/>
    <property type="evidence" value="ECO:0007669"/>
    <property type="project" value="UniProtKB-EC"/>
</dbReference>
<sequence>MDTLVTMNSAPRSAPAPVADIESRIAALVAQLVTATDLGNGTCSQVLGSVREQAITSSAGGKRLRASLALAAFNAGRLAQKAPEGTVDHEVSWAGAADEMLDIACAIEVFQTAALVHDDIIDDSDLRRGKPSAHRALSTLTHSAAIGRGLRLMIGDILATGSIDIVRNACASMPQKQAQSLLAAFTNMQREVSIGQILDLAIELSPLTDPQELTTASLNVFRWKTASYTTIAPIELGLIASGRDAASARAMALSIGEPLGIAFQLADDVLDVVGYSANTGKPVGGDIREGKRAVLLADTLQALPEQDRNDVIAMYESDSRSDDDVRHGIALMKSTGAVERSYERINQLWHETGRAIDSIDLDDEGKHILREVCRKFVSIAIPQGA</sequence>
<dbReference type="Gene3D" id="1.10.600.10">
    <property type="entry name" value="Farnesyl Diphosphate Synthase"/>
    <property type="match status" value="1"/>
</dbReference>
<dbReference type="EC" id="2.5.1.29" evidence="7"/>
<dbReference type="InterPro" id="IPR000092">
    <property type="entry name" value="Polyprenyl_synt"/>
</dbReference>
<comment type="cofactor">
    <cofactor evidence="1">
        <name>Mg(2+)</name>
        <dbReference type="ChEBI" id="CHEBI:18420"/>
    </cofactor>
</comment>
<evidence type="ECO:0000256" key="4">
    <source>
        <dbReference type="ARBA" id="ARBA00022723"/>
    </source>
</evidence>
<comment type="caution">
    <text evidence="7">The sequence shown here is derived from an EMBL/GenBank/DDBJ whole genome shotgun (WGS) entry which is preliminary data.</text>
</comment>
<dbReference type="SUPFAM" id="SSF48576">
    <property type="entry name" value="Terpenoid synthases"/>
    <property type="match status" value="1"/>
</dbReference>
<dbReference type="STRING" id="356829.BITS_0751"/>
<keyword evidence="3 6" id="KW-0808">Transferase</keyword>
<dbReference type="eggNOG" id="COG0142">
    <property type="taxonomic scope" value="Bacteria"/>
</dbReference>
<organism evidence="7 8">
    <name type="scientific">Bifidobacterium tsurumiense</name>
    <dbReference type="NCBI Taxonomy" id="356829"/>
    <lineage>
        <taxon>Bacteria</taxon>
        <taxon>Bacillati</taxon>
        <taxon>Actinomycetota</taxon>
        <taxon>Actinomycetes</taxon>
        <taxon>Bifidobacteriales</taxon>
        <taxon>Bifidobacteriaceae</taxon>
        <taxon>Bifidobacterium</taxon>
    </lineage>
</organism>
<dbReference type="PROSITE" id="PS00444">
    <property type="entry name" value="POLYPRENYL_SYNTHASE_2"/>
    <property type="match status" value="1"/>
</dbReference>
<dbReference type="InterPro" id="IPR008949">
    <property type="entry name" value="Isoprenoid_synthase_dom_sf"/>
</dbReference>
<proteinExistence type="inferred from homology"/>
<accession>A0A087EI98</accession>
<name>A0A087EI98_9BIFI</name>
<dbReference type="PANTHER" id="PTHR12001">
    <property type="entry name" value="GERANYLGERANYL PYROPHOSPHATE SYNTHASE"/>
    <property type="match status" value="1"/>
</dbReference>
<dbReference type="PROSITE" id="PS00723">
    <property type="entry name" value="POLYPRENYL_SYNTHASE_1"/>
    <property type="match status" value="1"/>
</dbReference>
<protein>
    <submittedName>
        <fullName evidence="7">Bifunctional short chain isoprenyl diphosphate synthase</fullName>
        <ecNumber evidence="7">2.5.1.29</ecNumber>
    </submittedName>
</protein>
<evidence type="ECO:0000256" key="6">
    <source>
        <dbReference type="RuleBase" id="RU004466"/>
    </source>
</evidence>
<dbReference type="SFLD" id="SFLDS00005">
    <property type="entry name" value="Isoprenoid_Synthase_Type_I"/>
    <property type="match status" value="1"/>
</dbReference>
<reference evidence="7 8" key="1">
    <citation type="submission" date="2014-03" db="EMBL/GenBank/DDBJ databases">
        <title>Genomics of Bifidobacteria.</title>
        <authorList>
            <person name="Ventura M."/>
            <person name="Milani C."/>
            <person name="Lugli G.A."/>
        </authorList>
    </citation>
    <scope>NUCLEOTIDE SEQUENCE [LARGE SCALE GENOMIC DNA]</scope>
    <source>
        <strain evidence="7 8">JCM 13495</strain>
    </source>
</reference>